<reference evidence="13 14" key="2">
    <citation type="submission" date="2019-04" db="EMBL/GenBank/DDBJ databases">
        <title>The genome sequence of big-headed turtle.</title>
        <authorList>
            <person name="Gong S."/>
        </authorList>
    </citation>
    <scope>NUCLEOTIDE SEQUENCE [LARGE SCALE GENOMIC DNA]</scope>
    <source>
        <strain evidence="13">DO16091913</strain>
        <tissue evidence="13">Muscle</tissue>
    </source>
</reference>
<feature type="region of interest" description="Disordered" evidence="9">
    <location>
        <begin position="393"/>
        <end position="414"/>
    </location>
</feature>
<dbReference type="GO" id="GO:0016519">
    <property type="term" value="F:gastric inhibitory peptide receptor activity"/>
    <property type="evidence" value="ECO:0007669"/>
    <property type="project" value="TreeGrafter"/>
</dbReference>
<keyword evidence="6" id="KW-0675">Receptor</keyword>
<evidence type="ECO:0000256" key="10">
    <source>
        <dbReference type="SAM" id="Phobius"/>
    </source>
</evidence>
<dbReference type="STRING" id="55544.A0A4D9DQQ8"/>
<evidence type="ECO:0000313" key="13">
    <source>
        <dbReference type="EMBL" id="TFK00006.1"/>
    </source>
</evidence>
<feature type="transmembrane region" description="Helical" evidence="10">
    <location>
        <begin position="196"/>
        <end position="220"/>
    </location>
</feature>
<accession>A0A4D9DQQ8</accession>
<evidence type="ECO:0000256" key="6">
    <source>
        <dbReference type="ARBA" id="ARBA00023170"/>
    </source>
</evidence>
<evidence type="ECO:0000256" key="3">
    <source>
        <dbReference type="ARBA" id="ARBA00022989"/>
    </source>
</evidence>
<dbReference type="SUPFAM" id="SSF81321">
    <property type="entry name" value="Family A G protein-coupled receptor-like"/>
    <property type="match status" value="1"/>
</dbReference>
<dbReference type="PROSITE" id="PS00650">
    <property type="entry name" value="G_PROTEIN_RECEP_F2_2"/>
    <property type="match status" value="1"/>
</dbReference>
<dbReference type="Proteomes" id="UP000297703">
    <property type="component" value="Unassembled WGS sequence"/>
</dbReference>
<dbReference type="PANTHER" id="PTHR45620">
    <property type="entry name" value="PDF RECEPTOR-LIKE PROTEIN-RELATED"/>
    <property type="match status" value="1"/>
</dbReference>
<feature type="transmembrane region" description="Helical" evidence="10">
    <location>
        <begin position="280"/>
        <end position="297"/>
    </location>
</feature>
<keyword evidence="3 10" id="KW-1133">Transmembrane helix</keyword>
<organism evidence="13 14">
    <name type="scientific">Platysternon megacephalum</name>
    <name type="common">big-headed turtle</name>
    <dbReference type="NCBI Taxonomy" id="55544"/>
    <lineage>
        <taxon>Eukaryota</taxon>
        <taxon>Metazoa</taxon>
        <taxon>Chordata</taxon>
        <taxon>Craniata</taxon>
        <taxon>Vertebrata</taxon>
        <taxon>Euteleostomi</taxon>
        <taxon>Archelosauria</taxon>
        <taxon>Testudinata</taxon>
        <taxon>Testudines</taxon>
        <taxon>Cryptodira</taxon>
        <taxon>Durocryptodira</taxon>
        <taxon>Testudinoidea</taxon>
        <taxon>Platysternidae</taxon>
        <taxon>Platysternon</taxon>
    </lineage>
</organism>
<feature type="transmembrane region" description="Helical" evidence="10">
    <location>
        <begin position="309"/>
        <end position="332"/>
    </location>
</feature>
<dbReference type="GO" id="GO:0008528">
    <property type="term" value="F:G protein-coupled peptide receptor activity"/>
    <property type="evidence" value="ECO:0007669"/>
    <property type="project" value="TreeGrafter"/>
</dbReference>
<feature type="transmembrane region" description="Helical" evidence="10">
    <location>
        <begin position="240"/>
        <end position="259"/>
    </location>
</feature>
<dbReference type="InterPro" id="IPR036445">
    <property type="entry name" value="GPCR_2_extracell_dom_sf"/>
</dbReference>
<feature type="region of interest" description="Disordered" evidence="9">
    <location>
        <begin position="437"/>
        <end position="460"/>
    </location>
</feature>
<dbReference type="GO" id="GO:0007188">
    <property type="term" value="P:adenylate cyclase-modulating G protein-coupled receptor signaling pathway"/>
    <property type="evidence" value="ECO:0007669"/>
    <property type="project" value="TreeGrafter"/>
</dbReference>
<name>A0A4D9DQQ8_9SAUR</name>
<feature type="compositionally biased region" description="Basic and acidic residues" evidence="9">
    <location>
        <begin position="449"/>
        <end position="460"/>
    </location>
</feature>
<evidence type="ECO:0000256" key="7">
    <source>
        <dbReference type="ARBA" id="ARBA00023180"/>
    </source>
</evidence>
<keyword evidence="5 10" id="KW-0472">Membrane</keyword>
<keyword evidence="11" id="KW-0732">Signal</keyword>
<evidence type="ECO:0000256" key="4">
    <source>
        <dbReference type="ARBA" id="ARBA00023040"/>
    </source>
</evidence>
<evidence type="ECO:0000256" key="5">
    <source>
        <dbReference type="ARBA" id="ARBA00023136"/>
    </source>
</evidence>
<dbReference type="CDD" id="cd15929">
    <property type="entry name" value="7tmB1_GlucagonR-like"/>
    <property type="match status" value="1"/>
</dbReference>
<proteinExistence type="predicted"/>
<dbReference type="Gene3D" id="1.20.1070.10">
    <property type="entry name" value="Rhodopsin 7-helix transmembrane proteins"/>
    <property type="match status" value="1"/>
</dbReference>
<dbReference type="InterPro" id="IPR017983">
    <property type="entry name" value="GPCR_2_secretin-like_CS"/>
</dbReference>
<evidence type="ECO:0000259" key="12">
    <source>
        <dbReference type="PROSITE" id="PS50261"/>
    </source>
</evidence>
<dbReference type="GO" id="GO:0007166">
    <property type="term" value="P:cell surface receptor signaling pathway"/>
    <property type="evidence" value="ECO:0007669"/>
    <property type="project" value="InterPro"/>
</dbReference>
<dbReference type="EMBL" id="QXTE01000293">
    <property type="protein sequence ID" value="TFK00006.1"/>
    <property type="molecule type" value="Genomic_DNA"/>
</dbReference>
<keyword evidence="8" id="KW-0807">Transducer</keyword>
<evidence type="ECO:0000256" key="1">
    <source>
        <dbReference type="ARBA" id="ARBA00004141"/>
    </source>
</evidence>
<feature type="compositionally biased region" description="Polar residues" evidence="9">
    <location>
        <begin position="393"/>
        <end position="413"/>
    </location>
</feature>
<dbReference type="FunFam" id="1.20.1070.10:FF:000133">
    <property type="entry name" value="Glucagon receptor a"/>
    <property type="match status" value="1"/>
</dbReference>
<evidence type="ECO:0000256" key="8">
    <source>
        <dbReference type="ARBA" id="ARBA00023224"/>
    </source>
</evidence>
<dbReference type="GO" id="GO:0005886">
    <property type="term" value="C:plasma membrane"/>
    <property type="evidence" value="ECO:0007669"/>
    <property type="project" value="TreeGrafter"/>
</dbReference>
<dbReference type="InterPro" id="IPR000832">
    <property type="entry name" value="GPCR_2_secretin-like"/>
</dbReference>
<dbReference type="SUPFAM" id="SSF111418">
    <property type="entry name" value="Hormone receptor domain"/>
    <property type="match status" value="1"/>
</dbReference>
<evidence type="ECO:0000256" key="11">
    <source>
        <dbReference type="SAM" id="SignalP"/>
    </source>
</evidence>
<keyword evidence="2 10" id="KW-0812">Transmembrane</keyword>
<gene>
    <name evidence="13" type="ORF">DR999_PMT17932</name>
</gene>
<dbReference type="InterPro" id="IPR050332">
    <property type="entry name" value="GPCR_2"/>
</dbReference>
<dbReference type="PANTHER" id="PTHR45620:SF5">
    <property type="entry name" value="GASTRIC INHIBITORY POLYPEPTIDE RECEPTOR"/>
    <property type="match status" value="1"/>
</dbReference>
<dbReference type="InterPro" id="IPR017981">
    <property type="entry name" value="GPCR_2-like_7TM"/>
</dbReference>
<dbReference type="GO" id="GO:0017046">
    <property type="term" value="F:peptide hormone binding"/>
    <property type="evidence" value="ECO:0007669"/>
    <property type="project" value="TreeGrafter"/>
</dbReference>
<dbReference type="Pfam" id="PF00002">
    <property type="entry name" value="7tm_2"/>
    <property type="match status" value="1"/>
</dbReference>
<evidence type="ECO:0000313" key="14">
    <source>
        <dbReference type="Proteomes" id="UP000297703"/>
    </source>
</evidence>
<keyword evidence="14" id="KW-1185">Reference proteome</keyword>
<comment type="subcellular location">
    <subcellularLocation>
        <location evidence="1">Membrane</location>
        <topology evidence="1">Multi-pass membrane protein</topology>
    </subcellularLocation>
</comment>
<dbReference type="OrthoDB" id="5967113at2759"/>
<feature type="transmembrane region" description="Helical" evidence="10">
    <location>
        <begin position="74"/>
        <end position="97"/>
    </location>
</feature>
<comment type="caution">
    <text evidence="13">The sequence shown here is derived from an EMBL/GenBank/DDBJ whole genome shotgun (WGS) entry which is preliminary data.</text>
</comment>
<reference evidence="13 14" key="1">
    <citation type="submission" date="2019-04" db="EMBL/GenBank/DDBJ databases">
        <title>Draft genome of the big-headed turtle Platysternon megacephalum.</title>
        <authorList>
            <person name="Gong S."/>
        </authorList>
    </citation>
    <scope>NUCLEOTIDE SEQUENCE [LARGE SCALE GENOMIC DNA]</scope>
    <source>
        <strain evidence="13">DO16091913</strain>
        <tissue evidence="13">Muscle</tissue>
    </source>
</reference>
<feature type="domain" description="G-protein coupled receptors family 2 profile 2" evidence="12">
    <location>
        <begin position="72"/>
        <end position="333"/>
    </location>
</feature>
<evidence type="ECO:0000256" key="2">
    <source>
        <dbReference type="ARBA" id="ARBA00022692"/>
    </source>
</evidence>
<evidence type="ECO:0000256" key="9">
    <source>
        <dbReference type="SAM" id="MobiDB-lite"/>
    </source>
</evidence>
<dbReference type="PROSITE" id="PS50261">
    <property type="entry name" value="G_PROTEIN_RECEP_F2_4"/>
    <property type="match status" value="1"/>
</dbReference>
<sequence length="460" mass="52154">MAAWLWLTPPPVIWLPLVSSPAVRGGFVMRRCGPAGQWVTDESGLPWRDHSQCEDLSTDHPFQKQMRFLEQFRLMYTVGYSLSLVSLLLALLLLLAFRKLRCTRNYIHMNLFLSFMLRAVTILTRDALLRMRFSKDLQHEGHLFHLLGDQAAAGCRLAQVLTQYCVGANYYWLLVEGLYLHNLLVLMAISEESCFVGYLLVGWGAPILFVIPWVIIRYLYENNQGYQWGMVPPDLPMGNLLSLPQVNFVIFVRIIKILVSKLRAHQMRYTDYKFRLAKSTLTLIPLLGIHEVVFALVTEEQAQGTLRYIKLFFELFLSSFQGLLVSILYCFVNKEVQSEIRRKWQRCQLGANLLEKPGHSCSHGPSCRCQQGKTSEVGCPQCPSHPGKRGAQAESNCSSENSMGGSQLQQQQRRPYAGTMGSKSYCYMPVETQPAGRLGGKELLPSAREPGDNKISESCC</sequence>
<protein>
    <submittedName>
        <fullName evidence="13">Protein Churchill</fullName>
    </submittedName>
</protein>
<keyword evidence="7" id="KW-0325">Glycoprotein</keyword>
<dbReference type="AlphaFoldDB" id="A0A4D9DQQ8"/>
<feature type="chain" id="PRO_5020027376" evidence="11">
    <location>
        <begin position="26"/>
        <end position="460"/>
    </location>
</feature>
<feature type="signal peptide" evidence="11">
    <location>
        <begin position="1"/>
        <end position="25"/>
    </location>
</feature>
<keyword evidence="4" id="KW-0297">G-protein coupled receptor</keyword>
<dbReference type="PRINTS" id="PR00249">
    <property type="entry name" value="GPCRSECRETIN"/>
</dbReference>